<keyword evidence="2" id="KW-1185">Reference proteome</keyword>
<gene>
    <name evidence="1" type="ORF">E3U43_005056</name>
</gene>
<sequence length="106" mass="11784">MKNGCIICNMGHSSTEIELTSLRTSELRWEHVRPQVDHVFWPDGKRIVLLAEGRLLNLSCSTVPSLVLSITATTQALALIELYGAPEGRYKQDVYLLPKKMGKSSA</sequence>
<evidence type="ECO:0000313" key="1">
    <source>
        <dbReference type="EMBL" id="TMS05806.1"/>
    </source>
</evidence>
<reference evidence="1" key="1">
    <citation type="submission" date="2018-11" db="EMBL/GenBank/DDBJ databases">
        <title>The sequence and de novo assembly of Larimichthys crocea genome using PacBio and Hi-C technologies.</title>
        <authorList>
            <person name="Xu P."/>
            <person name="Chen B."/>
            <person name="Zhou Z."/>
            <person name="Ke Q."/>
            <person name="Wu Y."/>
            <person name="Bai H."/>
            <person name="Pu F."/>
        </authorList>
    </citation>
    <scope>NUCLEOTIDE SEQUENCE</scope>
    <source>
        <tissue evidence="1">Muscle</tissue>
    </source>
</reference>
<evidence type="ECO:0000313" key="2">
    <source>
        <dbReference type="Proteomes" id="UP000793456"/>
    </source>
</evidence>
<proteinExistence type="predicted"/>
<comment type="caution">
    <text evidence="1">The sequence shown here is derived from an EMBL/GenBank/DDBJ whole genome shotgun (WGS) entry which is preliminary data.</text>
</comment>
<dbReference type="Proteomes" id="UP000793456">
    <property type="component" value="Chromosome XX"/>
</dbReference>
<accession>A0ACD3QGJ5</accession>
<organism evidence="1 2">
    <name type="scientific">Larimichthys crocea</name>
    <name type="common">Large yellow croaker</name>
    <name type="synonym">Pseudosciaena crocea</name>
    <dbReference type="NCBI Taxonomy" id="215358"/>
    <lineage>
        <taxon>Eukaryota</taxon>
        <taxon>Metazoa</taxon>
        <taxon>Chordata</taxon>
        <taxon>Craniata</taxon>
        <taxon>Vertebrata</taxon>
        <taxon>Euteleostomi</taxon>
        <taxon>Actinopterygii</taxon>
        <taxon>Neopterygii</taxon>
        <taxon>Teleostei</taxon>
        <taxon>Neoteleostei</taxon>
        <taxon>Acanthomorphata</taxon>
        <taxon>Eupercaria</taxon>
        <taxon>Sciaenidae</taxon>
        <taxon>Larimichthys</taxon>
    </lineage>
</organism>
<dbReference type="EMBL" id="CM011693">
    <property type="protein sequence ID" value="TMS05806.1"/>
    <property type="molecule type" value="Genomic_DNA"/>
</dbReference>
<protein>
    <submittedName>
        <fullName evidence="1">Uncharacterized protein</fullName>
    </submittedName>
</protein>
<name>A0ACD3QGJ5_LARCR</name>